<dbReference type="RefSeq" id="WP_343993748.1">
    <property type="nucleotide sequence ID" value="NZ_BAAANB010000021.1"/>
</dbReference>
<feature type="transmembrane region" description="Helical" evidence="1">
    <location>
        <begin position="6"/>
        <end position="24"/>
    </location>
</feature>
<proteinExistence type="predicted"/>
<keyword evidence="1" id="KW-1133">Transmembrane helix</keyword>
<name>A0ABN2UL52_9MICO</name>
<sequence>MDLPPQLLQFGGPVVMLIGLYWMLATDRLVTGATHRRALADKDAQIAKQDKAIEVKDAQIQKLRSSAKHSSRA</sequence>
<keyword evidence="1" id="KW-0472">Membrane</keyword>
<evidence type="ECO:0000313" key="2">
    <source>
        <dbReference type="EMBL" id="GAA2039422.1"/>
    </source>
</evidence>
<comment type="caution">
    <text evidence="2">The sequence shown here is derived from an EMBL/GenBank/DDBJ whole genome shotgun (WGS) entry which is preliminary data.</text>
</comment>
<accession>A0ABN2UL52</accession>
<dbReference type="EMBL" id="BAAANB010000021">
    <property type="protein sequence ID" value="GAA2039422.1"/>
    <property type="molecule type" value="Genomic_DNA"/>
</dbReference>
<keyword evidence="3" id="KW-1185">Reference proteome</keyword>
<keyword evidence="1" id="KW-0812">Transmembrane</keyword>
<evidence type="ECO:0000256" key="1">
    <source>
        <dbReference type="SAM" id="Phobius"/>
    </source>
</evidence>
<gene>
    <name evidence="2" type="ORF">GCM10009740_35220</name>
</gene>
<organism evidence="2 3">
    <name type="scientific">Terrabacter terrae</name>
    <dbReference type="NCBI Taxonomy" id="318434"/>
    <lineage>
        <taxon>Bacteria</taxon>
        <taxon>Bacillati</taxon>
        <taxon>Actinomycetota</taxon>
        <taxon>Actinomycetes</taxon>
        <taxon>Micrococcales</taxon>
        <taxon>Intrasporangiaceae</taxon>
        <taxon>Terrabacter</taxon>
    </lineage>
</organism>
<reference evidence="2 3" key="1">
    <citation type="journal article" date="2019" name="Int. J. Syst. Evol. Microbiol.">
        <title>The Global Catalogue of Microorganisms (GCM) 10K type strain sequencing project: providing services to taxonomists for standard genome sequencing and annotation.</title>
        <authorList>
            <consortium name="The Broad Institute Genomics Platform"/>
            <consortium name="The Broad Institute Genome Sequencing Center for Infectious Disease"/>
            <person name="Wu L."/>
            <person name="Ma J."/>
        </authorList>
    </citation>
    <scope>NUCLEOTIDE SEQUENCE [LARGE SCALE GENOMIC DNA]</scope>
    <source>
        <strain evidence="2 3">JCM 14283</strain>
    </source>
</reference>
<dbReference type="Proteomes" id="UP001501285">
    <property type="component" value="Unassembled WGS sequence"/>
</dbReference>
<protein>
    <submittedName>
        <fullName evidence="2">Uncharacterized protein</fullName>
    </submittedName>
</protein>
<evidence type="ECO:0000313" key="3">
    <source>
        <dbReference type="Proteomes" id="UP001501285"/>
    </source>
</evidence>